<name>A0ACB9BLW1_CICIN</name>
<reference evidence="2" key="1">
    <citation type="journal article" date="2022" name="Mol. Ecol. Resour.">
        <title>The genomes of chicory, endive, great burdock and yacon provide insights into Asteraceae palaeo-polyploidization history and plant inulin production.</title>
        <authorList>
            <person name="Fan W."/>
            <person name="Wang S."/>
            <person name="Wang H."/>
            <person name="Wang A."/>
            <person name="Jiang F."/>
            <person name="Liu H."/>
            <person name="Zhao H."/>
            <person name="Xu D."/>
            <person name="Zhang Y."/>
        </authorList>
    </citation>
    <scope>NUCLEOTIDE SEQUENCE [LARGE SCALE GENOMIC DNA]</scope>
    <source>
        <strain evidence="2">cv. Punajuju</strain>
    </source>
</reference>
<evidence type="ECO:0000313" key="2">
    <source>
        <dbReference type="Proteomes" id="UP001055811"/>
    </source>
</evidence>
<accession>A0ACB9BLW1</accession>
<organism evidence="1 2">
    <name type="scientific">Cichorium intybus</name>
    <name type="common">Chicory</name>
    <dbReference type="NCBI Taxonomy" id="13427"/>
    <lineage>
        <taxon>Eukaryota</taxon>
        <taxon>Viridiplantae</taxon>
        <taxon>Streptophyta</taxon>
        <taxon>Embryophyta</taxon>
        <taxon>Tracheophyta</taxon>
        <taxon>Spermatophyta</taxon>
        <taxon>Magnoliopsida</taxon>
        <taxon>eudicotyledons</taxon>
        <taxon>Gunneridae</taxon>
        <taxon>Pentapetalae</taxon>
        <taxon>asterids</taxon>
        <taxon>campanulids</taxon>
        <taxon>Asterales</taxon>
        <taxon>Asteraceae</taxon>
        <taxon>Cichorioideae</taxon>
        <taxon>Cichorieae</taxon>
        <taxon>Cichoriinae</taxon>
        <taxon>Cichorium</taxon>
    </lineage>
</organism>
<sequence>MTRLLTISFLSNKPTTVSSSISIGEPRRCEVKLIEEFVAFEESIATLVADSLKKSRKMSAITSFLILVQKHSVMAAITRYAFKYIGRPLFVDDTRVATMTLRFTCKCGGAISILLNWSEGEDKFKKTDTCGACGEVLKMREVPRVLSEDGARIAVEGHFTIANTTIIDGDVTWKAYFYGRLVVINTVNEGEWELDEATFNEIATEQADKVRADMPGDLEDDDSEEEVKEEVEEDSNDDSDNSDTRDWKNIKDNMEQEEEDWLEKREKREERLEKRRKKREEERKKKMEEIDKIMECKPFSVTLRLLVEEVKKKKGKRNN</sequence>
<protein>
    <submittedName>
        <fullName evidence="1">Uncharacterized protein</fullName>
    </submittedName>
</protein>
<keyword evidence="2" id="KW-1185">Reference proteome</keyword>
<dbReference type="EMBL" id="CM042014">
    <property type="protein sequence ID" value="KAI3723003.1"/>
    <property type="molecule type" value="Genomic_DNA"/>
</dbReference>
<proteinExistence type="predicted"/>
<dbReference type="Proteomes" id="UP001055811">
    <property type="component" value="Linkage Group LG06"/>
</dbReference>
<gene>
    <name evidence="1" type="ORF">L2E82_34265</name>
</gene>
<reference evidence="1 2" key="2">
    <citation type="journal article" date="2022" name="Mol. Ecol. Resour.">
        <title>The genomes of chicory, endive, great burdock and yacon provide insights into Asteraceae paleo-polyploidization history and plant inulin production.</title>
        <authorList>
            <person name="Fan W."/>
            <person name="Wang S."/>
            <person name="Wang H."/>
            <person name="Wang A."/>
            <person name="Jiang F."/>
            <person name="Liu H."/>
            <person name="Zhao H."/>
            <person name="Xu D."/>
            <person name="Zhang Y."/>
        </authorList>
    </citation>
    <scope>NUCLEOTIDE SEQUENCE [LARGE SCALE GENOMIC DNA]</scope>
    <source>
        <strain evidence="2">cv. Punajuju</strain>
        <tissue evidence="1">Leaves</tissue>
    </source>
</reference>
<comment type="caution">
    <text evidence="1">The sequence shown here is derived from an EMBL/GenBank/DDBJ whole genome shotgun (WGS) entry which is preliminary data.</text>
</comment>
<evidence type="ECO:0000313" key="1">
    <source>
        <dbReference type="EMBL" id="KAI3723003.1"/>
    </source>
</evidence>